<protein>
    <submittedName>
        <fullName evidence="1">Unannotated protein</fullName>
    </submittedName>
</protein>
<name>A0A6J7INZ9_9ZZZZ</name>
<gene>
    <name evidence="1" type="ORF">UFOPK3674_01254</name>
</gene>
<sequence length="302" mass="30352">MLCLGIGGGGDVVGTMAGAAAARELGARVELGGLTWERGPVDPLPGPRRITELDRAEPVHAYGALAGPDTTGPGGFRFAESHIASVTGRSCALIDPSGGPHGTAAAIAAVAQRLGCDLVMLLDVGGDVLAEGHEPGLASPLADAVLLAAAPLLRTAGLPVIACVFGAGCDGELTPTEVLARIAQLDAAGGMLGTAAPPERGLVDIERALPFVLTEASAMALRCARGERGIAPIRGGRRTVELSEAGGLLHWFDAERAMASVAPLASAVADATSLAQADEILRARGVRTELEFEVGVAATAQA</sequence>
<proteinExistence type="predicted"/>
<dbReference type="EMBL" id="CAFBMX010000005">
    <property type="protein sequence ID" value="CAB4932491.1"/>
    <property type="molecule type" value="Genomic_DNA"/>
</dbReference>
<dbReference type="Pfam" id="PF06626">
    <property type="entry name" value="DUF1152"/>
    <property type="match status" value="1"/>
</dbReference>
<dbReference type="InterPro" id="IPR010581">
    <property type="entry name" value="DUF1152"/>
</dbReference>
<reference evidence="1" key="1">
    <citation type="submission" date="2020-05" db="EMBL/GenBank/DDBJ databases">
        <authorList>
            <person name="Chiriac C."/>
            <person name="Salcher M."/>
            <person name="Ghai R."/>
            <person name="Kavagutti S V."/>
        </authorList>
    </citation>
    <scope>NUCLEOTIDE SEQUENCE</scope>
</reference>
<dbReference type="AlphaFoldDB" id="A0A6J7INZ9"/>
<evidence type="ECO:0000313" key="1">
    <source>
        <dbReference type="EMBL" id="CAB4932491.1"/>
    </source>
</evidence>
<accession>A0A6J7INZ9</accession>
<organism evidence="1">
    <name type="scientific">freshwater metagenome</name>
    <dbReference type="NCBI Taxonomy" id="449393"/>
    <lineage>
        <taxon>unclassified sequences</taxon>
        <taxon>metagenomes</taxon>
        <taxon>ecological metagenomes</taxon>
    </lineage>
</organism>